<evidence type="ECO:0000313" key="2">
    <source>
        <dbReference type="Proteomes" id="UP001153148"/>
    </source>
</evidence>
<evidence type="ECO:0000313" key="1">
    <source>
        <dbReference type="EMBL" id="CAG2069138.1"/>
    </source>
</evidence>
<proteinExistence type="predicted"/>
<name>A0ABN7PU16_TIMPD</name>
<sequence length="93" mass="10569">MKAATIPWKKLENPDYNAFPNKYTNMKIPDESTSRKQYLHSTYLSVSVLWPSKNNDERFLVLLTDSVALMLKAAANLKVFYTKLIHVTSGACS</sequence>
<dbReference type="EMBL" id="CAJPIN010118287">
    <property type="protein sequence ID" value="CAG2069138.1"/>
    <property type="molecule type" value="Genomic_DNA"/>
</dbReference>
<gene>
    <name evidence="1" type="ORF">TPAB3V08_LOCUS16081</name>
</gene>
<organism evidence="1 2">
    <name type="scientific">Timema podura</name>
    <name type="common">Walking stick</name>
    <dbReference type="NCBI Taxonomy" id="61482"/>
    <lineage>
        <taxon>Eukaryota</taxon>
        <taxon>Metazoa</taxon>
        <taxon>Ecdysozoa</taxon>
        <taxon>Arthropoda</taxon>
        <taxon>Hexapoda</taxon>
        <taxon>Insecta</taxon>
        <taxon>Pterygota</taxon>
        <taxon>Neoptera</taxon>
        <taxon>Polyneoptera</taxon>
        <taxon>Phasmatodea</taxon>
        <taxon>Timematodea</taxon>
        <taxon>Timematoidea</taxon>
        <taxon>Timematidae</taxon>
        <taxon>Timema</taxon>
    </lineage>
</organism>
<dbReference type="Proteomes" id="UP001153148">
    <property type="component" value="Unassembled WGS sequence"/>
</dbReference>
<keyword evidence="2" id="KW-1185">Reference proteome</keyword>
<reference evidence="1" key="1">
    <citation type="submission" date="2021-03" db="EMBL/GenBank/DDBJ databases">
        <authorList>
            <person name="Tran Van P."/>
        </authorList>
    </citation>
    <scope>NUCLEOTIDE SEQUENCE</scope>
</reference>
<comment type="caution">
    <text evidence="1">The sequence shown here is derived from an EMBL/GenBank/DDBJ whole genome shotgun (WGS) entry which is preliminary data.</text>
</comment>
<feature type="non-terminal residue" evidence="1">
    <location>
        <position position="93"/>
    </location>
</feature>
<accession>A0ABN7PU16</accession>
<protein>
    <submittedName>
        <fullName evidence="1">Uncharacterized protein</fullName>
    </submittedName>
</protein>